<sequence>MPSFTVSKHKLVQNVAKLLSMIISANDDDVKDVWYSFQYLVWTHLVKFKNIRSMTGSTGPVLLKPVLEPVLVTGFSYRIGSYRNRFYRKFPNAPSGLLVTG</sequence>
<accession>A0A9J6AAJ9</accession>
<organism evidence="1 2">
    <name type="scientific">Solanum commersonii</name>
    <name type="common">Commerson's wild potato</name>
    <name type="synonym">Commerson's nightshade</name>
    <dbReference type="NCBI Taxonomy" id="4109"/>
    <lineage>
        <taxon>Eukaryota</taxon>
        <taxon>Viridiplantae</taxon>
        <taxon>Streptophyta</taxon>
        <taxon>Embryophyta</taxon>
        <taxon>Tracheophyta</taxon>
        <taxon>Spermatophyta</taxon>
        <taxon>Magnoliopsida</taxon>
        <taxon>eudicotyledons</taxon>
        <taxon>Gunneridae</taxon>
        <taxon>Pentapetalae</taxon>
        <taxon>asterids</taxon>
        <taxon>lamiids</taxon>
        <taxon>Solanales</taxon>
        <taxon>Solanaceae</taxon>
        <taxon>Solanoideae</taxon>
        <taxon>Solaneae</taxon>
        <taxon>Solanum</taxon>
    </lineage>
</organism>
<protein>
    <submittedName>
        <fullName evidence="1">Uncharacterized protein</fullName>
    </submittedName>
</protein>
<dbReference type="EMBL" id="JACXVP010000002">
    <property type="protein sequence ID" value="KAG5621250.1"/>
    <property type="molecule type" value="Genomic_DNA"/>
</dbReference>
<gene>
    <name evidence="1" type="ORF">H5410_006468</name>
</gene>
<dbReference type="Proteomes" id="UP000824120">
    <property type="component" value="Chromosome 2"/>
</dbReference>
<comment type="caution">
    <text evidence="1">The sequence shown here is derived from an EMBL/GenBank/DDBJ whole genome shotgun (WGS) entry which is preliminary data.</text>
</comment>
<evidence type="ECO:0000313" key="1">
    <source>
        <dbReference type="EMBL" id="KAG5621250.1"/>
    </source>
</evidence>
<name>A0A9J6AAJ9_SOLCO</name>
<keyword evidence="2" id="KW-1185">Reference proteome</keyword>
<dbReference type="AlphaFoldDB" id="A0A9J6AAJ9"/>
<reference evidence="1 2" key="1">
    <citation type="submission" date="2020-09" db="EMBL/GenBank/DDBJ databases">
        <title>De no assembly of potato wild relative species, Solanum commersonii.</title>
        <authorList>
            <person name="Cho K."/>
        </authorList>
    </citation>
    <scope>NUCLEOTIDE SEQUENCE [LARGE SCALE GENOMIC DNA]</scope>
    <source>
        <strain evidence="1">LZ3.2</strain>
        <tissue evidence="1">Leaf</tissue>
    </source>
</reference>
<proteinExistence type="predicted"/>
<evidence type="ECO:0000313" key="2">
    <source>
        <dbReference type="Proteomes" id="UP000824120"/>
    </source>
</evidence>